<proteinExistence type="predicted"/>
<evidence type="ECO:0000256" key="1">
    <source>
        <dbReference type="ARBA" id="ARBA00022670"/>
    </source>
</evidence>
<evidence type="ECO:0000256" key="3">
    <source>
        <dbReference type="ARBA" id="ARBA00022990"/>
    </source>
</evidence>
<dbReference type="GO" id="GO:0004252">
    <property type="term" value="F:serine-type endopeptidase activity"/>
    <property type="evidence" value="ECO:0007669"/>
    <property type="project" value="InterPro"/>
</dbReference>
<name>A0A381PH50_9ZZZZ</name>
<feature type="domain" description="Peptidase S9 prolyl oligopeptidase catalytic" evidence="7">
    <location>
        <begin position="157"/>
        <end position="322"/>
    </location>
</feature>
<protein>
    <recommendedName>
        <fullName evidence="5">Acyl-peptide hydrolase</fullName>
    </recommendedName>
    <alternativeName>
        <fullName evidence="4">Acylaminoacyl-peptidase</fullName>
    </alternativeName>
</protein>
<accession>A0A381PH50</accession>
<dbReference type="SUPFAM" id="SSF53474">
    <property type="entry name" value="alpha/beta-Hydrolases"/>
    <property type="match status" value="1"/>
</dbReference>
<feature type="non-terminal residue" evidence="8">
    <location>
        <position position="1"/>
    </location>
</feature>
<keyword evidence="3" id="KW-0007">Acetylation</keyword>
<evidence type="ECO:0000256" key="5">
    <source>
        <dbReference type="ARBA" id="ARBA00032596"/>
    </source>
</evidence>
<dbReference type="InterPro" id="IPR001375">
    <property type="entry name" value="Peptidase_S9_cat"/>
</dbReference>
<sequence>VSVSPDGHHLFYTTNVDDIDRRHIWRTPTAGGEPVQITRGSEIETYPAALPSGAVATLTAAYNRPLSVAIVKNGSNAPEVIFPELAEEFPSTEHVVPENIKLTAADGLEFHNQLFLPTNIQSGERRPAMLFTHGGPRRQMLLGYHYMHFYHMAYAINQYFASQGYITISVNYRSGIGYGREFRNAPNTGGRGNSEYQDVLAAGEYLRNRPDVDPERIGLWGLSYGGILTAQGLARNSDIFSAGFDMAGVHLRGNSIEEGNVSYESSAIGAIDGWRSPVLLLHGDDDRNVAFGQTVGLVQLLRAKGVYYELIVFPDDVHDSLLYDRWLLSFNAADNFFKRMLLEKERSQ</sequence>
<comment type="function">
    <text evidence="6">This enzyme catalyzes the hydrolysis of the N-terminal peptide bond of an N-acetylated peptide to generate an N-acetylated amino acid and a peptide with a free N-terminus. It preferentially cleaves off Ac-Ala, Ac-Met and Ac-Ser. Also, involved in the degradation of oxidized and glycated proteins.</text>
</comment>
<keyword evidence="1" id="KW-0645">Protease</keyword>
<dbReference type="EMBL" id="UINC01000982">
    <property type="protein sequence ID" value="SUZ66331.1"/>
    <property type="molecule type" value="Genomic_DNA"/>
</dbReference>
<dbReference type="PANTHER" id="PTHR11731:SF193">
    <property type="entry name" value="DIPEPTIDYL PEPTIDASE 9"/>
    <property type="match status" value="1"/>
</dbReference>
<reference evidence="8" key="1">
    <citation type="submission" date="2018-05" db="EMBL/GenBank/DDBJ databases">
        <authorList>
            <person name="Lanie J.A."/>
            <person name="Ng W.-L."/>
            <person name="Kazmierczak K.M."/>
            <person name="Andrzejewski T.M."/>
            <person name="Davidsen T.M."/>
            <person name="Wayne K.J."/>
            <person name="Tettelin H."/>
            <person name="Glass J.I."/>
            <person name="Rusch D."/>
            <person name="Podicherti R."/>
            <person name="Tsui H.-C.T."/>
            <person name="Winkler M.E."/>
        </authorList>
    </citation>
    <scope>NUCLEOTIDE SEQUENCE</scope>
</reference>
<evidence type="ECO:0000256" key="4">
    <source>
        <dbReference type="ARBA" id="ARBA00032284"/>
    </source>
</evidence>
<dbReference type="InterPro" id="IPR011042">
    <property type="entry name" value="6-blade_b-propeller_TolB-like"/>
</dbReference>
<evidence type="ECO:0000313" key="8">
    <source>
        <dbReference type="EMBL" id="SUZ66331.1"/>
    </source>
</evidence>
<dbReference type="PANTHER" id="PTHR11731">
    <property type="entry name" value="PROTEASE FAMILY S9B,C DIPEPTIDYL-PEPTIDASE IV-RELATED"/>
    <property type="match status" value="1"/>
</dbReference>
<keyword evidence="2" id="KW-0378">Hydrolase</keyword>
<dbReference type="InterPro" id="IPR050278">
    <property type="entry name" value="Serine_Prot_S9B/DPPIV"/>
</dbReference>
<dbReference type="Pfam" id="PF00326">
    <property type="entry name" value="Peptidase_S9"/>
    <property type="match status" value="1"/>
</dbReference>
<gene>
    <name evidence="8" type="ORF">METZ01_LOCUS19185</name>
</gene>
<dbReference type="AlphaFoldDB" id="A0A381PH50"/>
<dbReference type="Gene3D" id="2.120.10.30">
    <property type="entry name" value="TolB, C-terminal domain"/>
    <property type="match status" value="1"/>
</dbReference>
<organism evidence="8">
    <name type="scientific">marine metagenome</name>
    <dbReference type="NCBI Taxonomy" id="408172"/>
    <lineage>
        <taxon>unclassified sequences</taxon>
        <taxon>metagenomes</taxon>
        <taxon>ecological metagenomes</taxon>
    </lineage>
</organism>
<evidence type="ECO:0000259" key="7">
    <source>
        <dbReference type="Pfam" id="PF00326"/>
    </source>
</evidence>
<dbReference type="InterPro" id="IPR002471">
    <property type="entry name" value="Pept_S9_AS"/>
</dbReference>
<evidence type="ECO:0000256" key="6">
    <source>
        <dbReference type="ARBA" id="ARBA00045885"/>
    </source>
</evidence>
<dbReference type="PROSITE" id="PS00708">
    <property type="entry name" value="PRO_ENDOPEP_SER"/>
    <property type="match status" value="1"/>
</dbReference>
<evidence type="ECO:0000256" key="2">
    <source>
        <dbReference type="ARBA" id="ARBA00022801"/>
    </source>
</evidence>
<dbReference type="GO" id="GO:0008239">
    <property type="term" value="F:dipeptidyl-peptidase activity"/>
    <property type="evidence" value="ECO:0007669"/>
    <property type="project" value="TreeGrafter"/>
</dbReference>
<dbReference type="Gene3D" id="3.40.50.1820">
    <property type="entry name" value="alpha/beta hydrolase"/>
    <property type="match status" value="1"/>
</dbReference>
<dbReference type="GO" id="GO:0006508">
    <property type="term" value="P:proteolysis"/>
    <property type="evidence" value="ECO:0007669"/>
    <property type="project" value="UniProtKB-KW"/>
</dbReference>
<dbReference type="SUPFAM" id="SSF82171">
    <property type="entry name" value="DPP6 N-terminal domain-like"/>
    <property type="match status" value="1"/>
</dbReference>
<dbReference type="InterPro" id="IPR029058">
    <property type="entry name" value="AB_hydrolase_fold"/>
</dbReference>